<keyword evidence="3" id="KW-1185">Reference proteome</keyword>
<dbReference type="Proteomes" id="UP000055590">
    <property type="component" value="Chromosome"/>
</dbReference>
<dbReference type="OrthoDB" id="5525309at2"/>
<dbReference type="RefSeq" id="WP_050726050.1">
    <property type="nucleotide sequence ID" value="NZ_CP012332.1"/>
</dbReference>
<evidence type="ECO:0000256" key="1">
    <source>
        <dbReference type="SAM" id="SignalP"/>
    </source>
</evidence>
<feature type="chain" id="PRO_5005465463" description="PorV/PorQ family protein" evidence="1">
    <location>
        <begin position="24"/>
        <end position="287"/>
    </location>
</feature>
<protein>
    <recommendedName>
        <fullName evidence="4">PorV/PorQ family protein</fullName>
    </recommendedName>
</protein>
<gene>
    <name evidence="2" type="ORF">AKJ08_2171</name>
</gene>
<reference evidence="2 3" key="1">
    <citation type="submission" date="2015-08" db="EMBL/GenBank/DDBJ databases">
        <authorList>
            <person name="Babu N.S."/>
            <person name="Beckwith C.J."/>
            <person name="Beseler K.G."/>
            <person name="Brison A."/>
            <person name="Carone J.V."/>
            <person name="Caskin T.P."/>
            <person name="Diamond M."/>
            <person name="Durham M.E."/>
            <person name="Foxe J.M."/>
            <person name="Go M."/>
            <person name="Henderson B.A."/>
            <person name="Jones I.B."/>
            <person name="McGettigan J.A."/>
            <person name="Micheletti S.J."/>
            <person name="Nasrallah M.E."/>
            <person name="Ortiz D."/>
            <person name="Piller C.R."/>
            <person name="Privatt S.R."/>
            <person name="Schneider S.L."/>
            <person name="Sharp S."/>
            <person name="Smith T.C."/>
            <person name="Stanton J.D."/>
            <person name="Ullery H.E."/>
            <person name="Wilson R.J."/>
            <person name="Serrano M.G."/>
            <person name="Buck G."/>
            <person name="Lee V."/>
            <person name="Wang Y."/>
            <person name="Carvalho R."/>
            <person name="Voegtly L."/>
            <person name="Shi R."/>
            <person name="Duckworth R."/>
            <person name="Johnson A."/>
            <person name="Loviza R."/>
            <person name="Walstead R."/>
            <person name="Shah Z."/>
            <person name="Kiflezghi M."/>
            <person name="Wade K."/>
            <person name="Ball S.L."/>
            <person name="Bradley K.W."/>
            <person name="Asai D.J."/>
            <person name="Bowman C.A."/>
            <person name="Russell D.A."/>
            <person name="Pope W.H."/>
            <person name="Jacobs-Sera D."/>
            <person name="Hendrix R.W."/>
            <person name="Hatfull G.F."/>
        </authorList>
    </citation>
    <scope>NUCLEOTIDE SEQUENCE [LARGE SCALE GENOMIC DNA]</scope>
    <source>
        <strain evidence="2 3">DSM 27710</strain>
    </source>
</reference>
<dbReference type="Gene3D" id="2.40.160.60">
    <property type="entry name" value="Outer membrane protein transport protein (OMPP1/FadL/TodX)"/>
    <property type="match status" value="1"/>
</dbReference>
<name>A0A0K1PFA1_9BACT</name>
<accession>A0A0K1PFA1</accession>
<proteinExistence type="predicted"/>
<evidence type="ECO:0008006" key="4">
    <source>
        <dbReference type="Google" id="ProtNLM"/>
    </source>
</evidence>
<organism evidence="2 3">
    <name type="scientific">Vulgatibacter incomptus</name>
    <dbReference type="NCBI Taxonomy" id="1391653"/>
    <lineage>
        <taxon>Bacteria</taxon>
        <taxon>Pseudomonadati</taxon>
        <taxon>Myxococcota</taxon>
        <taxon>Myxococcia</taxon>
        <taxon>Myxococcales</taxon>
        <taxon>Cystobacterineae</taxon>
        <taxon>Vulgatibacteraceae</taxon>
        <taxon>Vulgatibacter</taxon>
    </lineage>
</organism>
<feature type="signal peptide" evidence="1">
    <location>
        <begin position="1"/>
        <end position="23"/>
    </location>
</feature>
<sequence>MRKLVRSLPAAALLLLAASPSRASTIPTPNAQDLSGTRALGMGDAFIAVASSNEAIYFNLAGLAQAHKYEIDLVYAFDPGNDLSRINGSIVDSKSTRLATGLAYTHLKGDAAQGEVSGSIAHLGFGVPLASRVAFGFGIKYLGFSDPRHANAVTGDLGLLIRPVDFISIGGAAYNVIDIDSPEAPRKLGAGIAVGTDTSFRLAFDTVWDVSQADTGIAWHAGGEYLFDDFMPIRAGFKRLEREDRNYVSGGFGFISDRAGIEFAYVQSLRKGESSDRIFSFTLSFFL</sequence>
<dbReference type="AlphaFoldDB" id="A0A0K1PFA1"/>
<evidence type="ECO:0000313" key="3">
    <source>
        <dbReference type="Proteomes" id="UP000055590"/>
    </source>
</evidence>
<evidence type="ECO:0000313" key="2">
    <source>
        <dbReference type="EMBL" id="AKU91784.1"/>
    </source>
</evidence>
<dbReference type="KEGG" id="vin:AKJ08_2171"/>
<dbReference type="STRING" id="1391653.AKJ08_2171"/>
<dbReference type="EMBL" id="CP012332">
    <property type="protein sequence ID" value="AKU91784.1"/>
    <property type="molecule type" value="Genomic_DNA"/>
</dbReference>
<keyword evidence="1" id="KW-0732">Signal</keyword>